<dbReference type="InterPro" id="IPR043502">
    <property type="entry name" value="DNA/RNA_pol_sf"/>
</dbReference>
<accession>A0A9Q1BNY9</accession>
<dbReference type="PANTHER" id="PTHR37984:SF8">
    <property type="entry name" value="CCHC-TYPE DOMAIN-CONTAINING PROTEIN"/>
    <property type="match status" value="1"/>
</dbReference>
<dbReference type="Proteomes" id="UP001152320">
    <property type="component" value="Chromosome 13"/>
</dbReference>
<proteinExistence type="predicted"/>
<keyword evidence="3" id="KW-1185">Reference proteome</keyword>
<organism evidence="2 3">
    <name type="scientific">Holothuria leucospilota</name>
    <name type="common">Black long sea cucumber</name>
    <name type="synonym">Mertensiothuria leucospilota</name>
    <dbReference type="NCBI Taxonomy" id="206669"/>
    <lineage>
        <taxon>Eukaryota</taxon>
        <taxon>Metazoa</taxon>
        <taxon>Echinodermata</taxon>
        <taxon>Eleutherozoa</taxon>
        <taxon>Echinozoa</taxon>
        <taxon>Holothuroidea</taxon>
        <taxon>Aspidochirotacea</taxon>
        <taxon>Aspidochirotida</taxon>
        <taxon>Holothuriidae</taxon>
        <taxon>Holothuria</taxon>
    </lineage>
</organism>
<feature type="domain" description="Reverse transcriptase" evidence="1">
    <location>
        <begin position="63"/>
        <end position="188"/>
    </location>
</feature>
<dbReference type="InterPro" id="IPR050951">
    <property type="entry name" value="Retrovirus_Pol_polyprotein"/>
</dbReference>
<reference evidence="2" key="1">
    <citation type="submission" date="2021-10" db="EMBL/GenBank/DDBJ databases">
        <title>Tropical sea cucumber genome reveals ecological adaptation and Cuvierian tubules defense mechanism.</title>
        <authorList>
            <person name="Chen T."/>
        </authorList>
    </citation>
    <scope>NUCLEOTIDE SEQUENCE</scope>
    <source>
        <strain evidence="2">Nanhai2018</strain>
        <tissue evidence="2">Muscle</tissue>
    </source>
</reference>
<dbReference type="EMBL" id="JAIZAY010000013">
    <property type="protein sequence ID" value="KAJ8030115.1"/>
    <property type="molecule type" value="Genomic_DNA"/>
</dbReference>
<name>A0A9Q1BNY9_HOLLE</name>
<dbReference type="Gene3D" id="3.10.10.10">
    <property type="entry name" value="HIV Type 1 Reverse Transcriptase, subunit A, domain 1"/>
    <property type="match status" value="1"/>
</dbReference>
<dbReference type="Gene3D" id="3.30.70.270">
    <property type="match status" value="1"/>
</dbReference>
<evidence type="ECO:0000313" key="2">
    <source>
        <dbReference type="EMBL" id="KAJ8030115.1"/>
    </source>
</evidence>
<gene>
    <name evidence="2" type="ORF">HOLleu_26415</name>
</gene>
<comment type="caution">
    <text evidence="2">The sequence shown here is derived from an EMBL/GenBank/DDBJ whole genome shotgun (WGS) entry which is preliminary data.</text>
</comment>
<sequence>MTYSLNLELSLLLIQQGTRPCTNERERVHKELKRMEALGIIVMEERTSQWVSSMVTVTKSESDRVRICLDPKDLNNMIERQHYPMKTIGEVTLRLPNAKLFSTLDANCRFWQLELDAESSELCTFNSPFGRYRYTRLPFGISSAPEIFQRTMSQVFEDIEVVEVIMNDILAWGNKEQHDKSLTMVLKRA</sequence>
<dbReference type="Pfam" id="PF00078">
    <property type="entry name" value="RVT_1"/>
    <property type="match status" value="1"/>
</dbReference>
<dbReference type="CDD" id="cd01647">
    <property type="entry name" value="RT_LTR"/>
    <property type="match status" value="1"/>
</dbReference>
<dbReference type="InterPro" id="IPR000477">
    <property type="entry name" value="RT_dom"/>
</dbReference>
<dbReference type="OrthoDB" id="6776789at2759"/>
<protein>
    <recommendedName>
        <fullName evidence="1">Reverse transcriptase domain-containing protein</fullName>
    </recommendedName>
</protein>
<dbReference type="SUPFAM" id="SSF56672">
    <property type="entry name" value="DNA/RNA polymerases"/>
    <property type="match status" value="1"/>
</dbReference>
<evidence type="ECO:0000259" key="1">
    <source>
        <dbReference type="Pfam" id="PF00078"/>
    </source>
</evidence>
<dbReference type="AlphaFoldDB" id="A0A9Q1BNY9"/>
<dbReference type="PANTHER" id="PTHR37984">
    <property type="entry name" value="PROTEIN CBG26694"/>
    <property type="match status" value="1"/>
</dbReference>
<dbReference type="InterPro" id="IPR043128">
    <property type="entry name" value="Rev_trsase/Diguanyl_cyclase"/>
</dbReference>
<evidence type="ECO:0000313" key="3">
    <source>
        <dbReference type="Proteomes" id="UP001152320"/>
    </source>
</evidence>